<gene>
    <name evidence="3" type="ORF">ACFQ3N_15425</name>
</gene>
<dbReference type="InterPro" id="IPR051448">
    <property type="entry name" value="CdaR-like_regulators"/>
</dbReference>
<feature type="domain" description="PucR C-terminal helix-turn-helix" evidence="2">
    <location>
        <begin position="339"/>
        <end position="390"/>
    </location>
</feature>
<sequence length="403" mass="46311">MEGFVQFAQNTVKAVSEIISFPISVSNEKGYILGDTDPTRFGTLHKPSIEVINANEVILFTAEKASRMENVLPGVAVPLNFDGRPVGVLGIIGDPIEVESYAHLVKKYVEMMWQETLHLQVENLESMTLESFVQYILLNRSVNQEQLNHYCKLLHIKANCNRICITIDIGDSFLKNVQNKHHTIAPNRFKKALLDCVVRAFDNDPQNVCAFLNTERIVFLKYVNGEDGYFQFMEEFRNRSLHLLEMFQVYNIHNAIVASGNIASSIEDMDQSYRESDSIINYGNKLDLTPKILTYYDWDILLEMLPNHIDAKMGRMLVQRLRPLLHNEAYPVLKRDFLTYCINNMNVSKAAKELFIHRNTLIYRLKKIDIITGLDTGRFDHCTLLCFALKEDGNVSQQSDYKN</sequence>
<dbReference type="InterPro" id="IPR025736">
    <property type="entry name" value="PucR_C-HTH_dom"/>
</dbReference>
<name>A0ABW3LQZ3_9BACI</name>
<organism evidence="3 4">
    <name type="scientific">Virgibacillus byunsanensis</name>
    <dbReference type="NCBI Taxonomy" id="570945"/>
    <lineage>
        <taxon>Bacteria</taxon>
        <taxon>Bacillati</taxon>
        <taxon>Bacillota</taxon>
        <taxon>Bacilli</taxon>
        <taxon>Bacillales</taxon>
        <taxon>Bacillaceae</taxon>
        <taxon>Virgibacillus</taxon>
    </lineage>
</organism>
<dbReference type="SUPFAM" id="SSF46689">
    <property type="entry name" value="Homeodomain-like"/>
    <property type="match status" value="1"/>
</dbReference>
<proteinExistence type="predicted"/>
<evidence type="ECO:0000259" key="2">
    <source>
        <dbReference type="Pfam" id="PF13556"/>
    </source>
</evidence>
<dbReference type="RefSeq" id="WP_390363432.1">
    <property type="nucleotide sequence ID" value="NZ_JBHTKJ010000046.1"/>
</dbReference>
<dbReference type="EMBL" id="JBHTKJ010000046">
    <property type="protein sequence ID" value="MFD1039776.1"/>
    <property type="molecule type" value="Genomic_DNA"/>
</dbReference>
<dbReference type="InterPro" id="IPR009057">
    <property type="entry name" value="Homeodomain-like_sf"/>
</dbReference>
<dbReference type="Pfam" id="PF13556">
    <property type="entry name" value="HTH_30"/>
    <property type="match status" value="1"/>
</dbReference>
<feature type="domain" description="Putative sugar diacid recognition" evidence="1">
    <location>
        <begin position="6"/>
        <end position="134"/>
    </location>
</feature>
<dbReference type="PANTHER" id="PTHR33744">
    <property type="entry name" value="CARBOHYDRATE DIACID REGULATOR"/>
    <property type="match status" value="1"/>
</dbReference>
<dbReference type="Proteomes" id="UP001597040">
    <property type="component" value="Unassembled WGS sequence"/>
</dbReference>
<dbReference type="PANTHER" id="PTHR33744:SF15">
    <property type="entry name" value="CARBOHYDRATE DIACID REGULATOR"/>
    <property type="match status" value="1"/>
</dbReference>
<dbReference type="Pfam" id="PF05651">
    <property type="entry name" value="Diacid_rec"/>
    <property type="match status" value="1"/>
</dbReference>
<dbReference type="InterPro" id="IPR042070">
    <property type="entry name" value="PucR_C-HTH_sf"/>
</dbReference>
<evidence type="ECO:0000313" key="3">
    <source>
        <dbReference type="EMBL" id="MFD1039776.1"/>
    </source>
</evidence>
<dbReference type="InterPro" id="IPR008599">
    <property type="entry name" value="Diacid_rec"/>
</dbReference>
<protein>
    <submittedName>
        <fullName evidence="3">CdaR family transcriptional regulator</fullName>
    </submittedName>
</protein>
<evidence type="ECO:0000259" key="1">
    <source>
        <dbReference type="Pfam" id="PF05651"/>
    </source>
</evidence>
<comment type="caution">
    <text evidence="3">The sequence shown here is derived from an EMBL/GenBank/DDBJ whole genome shotgun (WGS) entry which is preliminary data.</text>
</comment>
<evidence type="ECO:0000313" key="4">
    <source>
        <dbReference type="Proteomes" id="UP001597040"/>
    </source>
</evidence>
<reference evidence="4" key="1">
    <citation type="journal article" date="2019" name="Int. J. Syst. Evol. Microbiol.">
        <title>The Global Catalogue of Microorganisms (GCM) 10K type strain sequencing project: providing services to taxonomists for standard genome sequencing and annotation.</title>
        <authorList>
            <consortium name="The Broad Institute Genomics Platform"/>
            <consortium name="The Broad Institute Genome Sequencing Center for Infectious Disease"/>
            <person name="Wu L."/>
            <person name="Ma J."/>
        </authorList>
    </citation>
    <scope>NUCLEOTIDE SEQUENCE [LARGE SCALE GENOMIC DNA]</scope>
    <source>
        <strain evidence="4">CCUG 56754</strain>
    </source>
</reference>
<accession>A0ABW3LQZ3</accession>
<dbReference type="Gene3D" id="1.10.10.2840">
    <property type="entry name" value="PucR C-terminal helix-turn-helix domain"/>
    <property type="match status" value="1"/>
</dbReference>
<keyword evidence="4" id="KW-1185">Reference proteome</keyword>